<evidence type="ECO:0000313" key="2">
    <source>
        <dbReference type="EMBL" id="CUU58830.1"/>
    </source>
</evidence>
<reference evidence="3" key="1">
    <citation type="submission" date="2015-11" db="EMBL/GenBank/DDBJ databases">
        <authorList>
            <person name="Varghese N."/>
        </authorList>
    </citation>
    <scope>NUCLEOTIDE SEQUENCE [LARGE SCALE GENOMIC DNA]</scope>
    <source>
        <strain evidence="3">DSM 45899</strain>
    </source>
</reference>
<gene>
    <name evidence="2" type="ORF">Ga0074812_12273</name>
</gene>
<proteinExistence type="predicted"/>
<evidence type="ECO:0000313" key="3">
    <source>
        <dbReference type="Proteomes" id="UP000198802"/>
    </source>
</evidence>
<dbReference type="Proteomes" id="UP000198802">
    <property type="component" value="Unassembled WGS sequence"/>
</dbReference>
<feature type="compositionally biased region" description="Low complexity" evidence="1">
    <location>
        <begin position="50"/>
        <end position="62"/>
    </location>
</feature>
<protein>
    <submittedName>
        <fullName evidence="2">Uncharacterized protein</fullName>
    </submittedName>
</protein>
<name>A0A0S4QUR6_9ACTN</name>
<dbReference type="EMBL" id="FAOZ01000022">
    <property type="protein sequence ID" value="CUU58830.1"/>
    <property type="molecule type" value="Genomic_DNA"/>
</dbReference>
<sequence>MRGMSHTQGEILTDVRADHAVSFHTGSGNRETRVPFVHVPVPLFAVSPPAAKARPARAATGGPVTGGLVTGRPVTDASPAERSR</sequence>
<organism evidence="2 3">
    <name type="scientific">Parafrankia irregularis</name>
    <dbReference type="NCBI Taxonomy" id="795642"/>
    <lineage>
        <taxon>Bacteria</taxon>
        <taxon>Bacillati</taxon>
        <taxon>Actinomycetota</taxon>
        <taxon>Actinomycetes</taxon>
        <taxon>Frankiales</taxon>
        <taxon>Frankiaceae</taxon>
        <taxon>Parafrankia</taxon>
    </lineage>
</organism>
<dbReference type="AlphaFoldDB" id="A0A0S4QUR6"/>
<feature type="region of interest" description="Disordered" evidence="1">
    <location>
        <begin position="50"/>
        <end position="84"/>
    </location>
</feature>
<evidence type="ECO:0000256" key="1">
    <source>
        <dbReference type="SAM" id="MobiDB-lite"/>
    </source>
</evidence>
<keyword evidence="3" id="KW-1185">Reference proteome</keyword>
<accession>A0A0S4QUR6</accession>